<dbReference type="SMART" id="SM00065">
    <property type="entry name" value="GAF"/>
    <property type="match status" value="1"/>
</dbReference>
<proteinExistence type="predicted"/>
<sequence>MPASILQGAVNSSDSNLLLNPAEAERRAVEAEERIPELEKAHNELAKAYELLRRSVARLANAADVDAALIEAVRAAAEIVNGLSQQATLALELHRLSIESEKQASLHEQEKPAQQRAEELAKANEALRNCMDELTREQSPEGLLRSFLGQAVKVSGASAGAILRRNRGTEFEFVMVNKDGVTATAEDVIAPESNEEIRRASAEDRQGYFSEIAAGKPRWRRVGEILTDVLPMITRFQQEAGNQMLYDFPYKVGGEVKGYLGLAYIKSTAPSSIVQETISALSTQVGLALEFQRISAQVEQAAIAREQEKAAQQRVAELVKANAALKDSVHAVAQSADFDQSLSEVVLRIADSAGAKEGHLYIYDASANTLRSEFWFQDGVVHWEPHQAAFDAYSTSTLRSCLADLRMIYANCERADDEVRAISRRGVINSNLTHWRKATVAIPVIAGEQALGVIDLGLTGHTSFTEEQQEVLAALSNHAALIMKLRQMERHAREQAVSHEKSRATTAERNRIAREMHDTLLQGFAGVTMQLRAVVKQLRSSDDVLASQALASHIDMALNESVGAMHEARRAVGDMRGEQTKGASLNEMIASVLSAECERHPQVKMHFSCLNDLSDMTEERTENLFRIVREAFRNAVQHASASRISIEIHRLGNQIRAVVSDDGLGFDVENAVRTAGHWGLAGMRERAAALGGSFDIQSKPGQGSQVSVEVPVHG</sequence>
<dbReference type="Gene3D" id="1.20.5.1930">
    <property type="match status" value="1"/>
</dbReference>
<dbReference type="AlphaFoldDB" id="A0A2Z5G3Y6"/>
<accession>A0A2Z5G3Y6</accession>
<keyword evidence="6 10" id="KW-0418">Kinase</keyword>
<feature type="domain" description="Histidine kinase" evidence="9">
    <location>
        <begin position="526"/>
        <end position="714"/>
    </location>
</feature>
<dbReference type="GO" id="GO:0000155">
    <property type="term" value="F:phosphorelay sensor kinase activity"/>
    <property type="evidence" value="ECO:0007669"/>
    <property type="project" value="InterPro"/>
</dbReference>
<protein>
    <recommendedName>
        <fullName evidence="2">histidine kinase</fullName>
        <ecNumber evidence="2">2.7.13.3</ecNumber>
    </recommendedName>
</protein>
<dbReference type="OrthoDB" id="9760839at2"/>
<dbReference type="PANTHER" id="PTHR24421">
    <property type="entry name" value="NITRATE/NITRITE SENSOR PROTEIN NARX-RELATED"/>
    <property type="match status" value="1"/>
</dbReference>
<evidence type="ECO:0000259" key="9">
    <source>
        <dbReference type="PROSITE" id="PS50109"/>
    </source>
</evidence>
<dbReference type="Gene3D" id="3.30.450.40">
    <property type="match status" value="2"/>
</dbReference>
<gene>
    <name evidence="10" type="ORF">ACPOL_4580</name>
</gene>
<evidence type="ECO:0000256" key="8">
    <source>
        <dbReference type="ARBA" id="ARBA00023012"/>
    </source>
</evidence>
<evidence type="ECO:0000313" key="10">
    <source>
        <dbReference type="EMBL" id="AXC13852.1"/>
    </source>
</evidence>
<dbReference type="GO" id="GO:0046983">
    <property type="term" value="F:protein dimerization activity"/>
    <property type="evidence" value="ECO:0007669"/>
    <property type="project" value="InterPro"/>
</dbReference>
<dbReference type="Pfam" id="PF07730">
    <property type="entry name" value="HisKA_3"/>
    <property type="match status" value="1"/>
</dbReference>
<keyword evidence="11" id="KW-1185">Reference proteome</keyword>
<evidence type="ECO:0000256" key="6">
    <source>
        <dbReference type="ARBA" id="ARBA00022777"/>
    </source>
</evidence>
<dbReference type="GO" id="GO:0016020">
    <property type="term" value="C:membrane"/>
    <property type="evidence" value="ECO:0007669"/>
    <property type="project" value="InterPro"/>
</dbReference>
<dbReference type="InterPro" id="IPR003594">
    <property type="entry name" value="HATPase_dom"/>
</dbReference>
<dbReference type="Gene3D" id="3.30.565.10">
    <property type="entry name" value="Histidine kinase-like ATPase, C-terminal domain"/>
    <property type="match status" value="1"/>
</dbReference>
<evidence type="ECO:0000313" key="11">
    <source>
        <dbReference type="Proteomes" id="UP000253606"/>
    </source>
</evidence>
<dbReference type="SUPFAM" id="SSF55781">
    <property type="entry name" value="GAF domain-like"/>
    <property type="match status" value="2"/>
</dbReference>
<keyword evidence="5" id="KW-0547">Nucleotide-binding</keyword>
<dbReference type="SMART" id="SM00387">
    <property type="entry name" value="HATPase_c"/>
    <property type="match status" value="1"/>
</dbReference>
<dbReference type="InterPro" id="IPR011712">
    <property type="entry name" value="Sig_transdc_His_kin_sub3_dim/P"/>
</dbReference>
<dbReference type="SUPFAM" id="SSF55874">
    <property type="entry name" value="ATPase domain of HSP90 chaperone/DNA topoisomerase II/histidine kinase"/>
    <property type="match status" value="1"/>
</dbReference>
<evidence type="ECO:0000256" key="3">
    <source>
        <dbReference type="ARBA" id="ARBA00022553"/>
    </source>
</evidence>
<dbReference type="InterPro" id="IPR003018">
    <property type="entry name" value="GAF"/>
</dbReference>
<keyword evidence="8" id="KW-0902">Two-component regulatory system</keyword>
<dbReference type="CDD" id="cd16917">
    <property type="entry name" value="HATPase_UhpB-NarQ-NarX-like"/>
    <property type="match status" value="1"/>
</dbReference>
<dbReference type="InterPro" id="IPR029016">
    <property type="entry name" value="GAF-like_dom_sf"/>
</dbReference>
<evidence type="ECO:0000256" key="7">
    <source>
        <dbReference type="ARBA" id="ARBA00022840"/>
    </source>
</evidence>
<dbReference type="InterPro" id="IPR036890">
    <property type="entry name" value="HATPase_C_sf"/>
</dbReference>
<comment type="catalytic activity">
    <reaction evidence="1">
        <text>ATP + protein L-histidine = ADP + protein N-phospho-L-histidine.</text>
        <dbReference type="EC" id="2.7.13.3"/>
    </reaction>
</comment>
<dbReference type="Pfam" id="PF13185">
    <property type="entry name" value="GAF_2"/>
    <property type="match status" value="1"/>
</dbReference>
<keyword evidence="7" id="KW-0067">ATP-binding</keyword>
<dbReference type="Pfam" id="PF02518">
    <property type="entry name" value="HATPase_c"/>
    <property type="match status" value="1"/>
</dbReference>
<evidence type="ECO:0000256" key="4">
    <source>
        <dbReference type="ARBA" id="ARBA00022679"/>
    </source>
</evidence>
<keyword evidence="3" id="KW-0597">Phosphoprotein</keyword>
<dbReference type="EC" id="2.7.13.3" evidence="2"/>
<dbReference type="EMBL" id="CP030840">
    <property type="protein sequence ID" value="AXC13852.1"/>
    <property type="molecule type" value="Genomic_DNA"/>
</dbReference>
<dbReference type="PROSITE" id="PS50109">
    <property type="entry name" value="HIS_KIN"/>
    <property type="match status" value="1"/>
</dbReference>
<keyword evidence="4" id="KW-0808">Transferase</keyword>
<organism evidence="10 11">
    <name type="scientific">Acidisarcina polymorpha</name>
    <dbReference type="NCBI Taxonomy" id="2211140"/>
    <lineage>
        <taxon>Bacteria</taxon>
        <taxon>Pseudomonadati</taxon>
        <taxon>Acidobacteriota</taxon>
        <taxon>Terriglobia</taxon>
        <taxon>Terriglobales</taxon>
        <taxon>Acidobacteriaceae</taxon>
        <taxon>Acidisarcina</taxon>
    </lineage>
</organism>
<reference evidence="10 11" key="1">
    <citation type="journal article" date="2018" name="Front. Microbiol.">
        <title>Hydrolytic Capabilities as a Key to Environmental Success: Chitinolytic and Cellulolytic Acidobacteria From Acidic Sub-arctic Soils and Boreal Peatlands.</title>
        <authorList>
            <person name="Belova S.E."/>
            <person name="Ravin N.V."/>
            <person name="Pankratov T.A."/>
            <person name="Rakitin A.L."/>
            <person name="Ivanova A.A."/>
            <person name="Beletsky A.V."/>
            <person name="Mardanov A.V."/>
            <person name="Sinninghe Damste J.S."/>
            <person name="Dedysh S.N."/>
        </authorList>
    </citation>
    <scope>NUCLEOTIDE SEQUENCE [LARGE SCALE GENOMIC DNA]</scope>
    <source>
        <strain evidence="10 11">SBC82</strain>
    </source>
</reference>
<name>A0A2Z5G3Y6_9BACT</name>
<dbReference type="InterPro" id="IPR005467">
    <property type="entry name" value="His_kinase_dom"/>
</dbReference>
<dbReference type="RefSeq" id="WP_114208755.1">
    <property type="nucleotide sequence ID" value="NZ_CP030840.1"/>
</dbReference>
<evidence type="ECO:0000256" key="5">
    <source>
        <dbReference type="ARBA" id="ARBA00022741"/>
    </source>
</evidence>
<dbReference type="PANTHER" id="PTHR24421:SF10">
    <property type="entry name" value="NITRATE_NITRITE SENSOR PROTEIN NARQ"/>
    <property type="match status" value="1"/>
</dbReference>
<evidence type="ECO:0000256" key="1">
    <source>
        <dbReference type="ARBA" id="ARBA00000085"/>
    </source>
</evidence>
<dbReference type="InterPro" id="IPR050482">
    <property type="entry name" value="Sensor_HK_TwoCompSys"/>
</dbReference>
<dbReference type="GO" id="GO:0005524">
    <property type="term" value="F:ATP binding"/>
    <property type="evidence" value="ECO:0007669"/>
    <property type="project" value="UniProtKB-KW"/>
</dbReference>
<dbReference type="KEGG" id="abas:ACPOL_4580"/>
<evidence type="ECO:0000256" key="2">
    <source>
        <dbReference type="ARBA" id="ARBA00012438"/>
    </source>
</evidence>
<dbReference type="Proteomes" id="UP000253606">
    <property type="component" value="Chromosome"/>
</dbReference>